<proteinExistence type="predicted"/>
<organism evidence="2 3">
    <name type="scientific">Austropuccinia psidii MF-1</name>
    <dbReference type="NCBI Taxonomy" id="1389203"/>
    <lineage>
        <taxon>Eukaryota</taxon>
        <taxon>Fungi</taxon>
        <taxon>Dikarya</taxon>
        <taxon>Basidiomycota</taxon>
        <taxon>Pucciniomycotina</taxon>
        <taxon>Pucciniomycetes</taxon>
        <taxon>Pucciniales</taxon>
        <taxon>Sphaerophragmiaceae</taxon>
        <taxon>Austropuccinia</taxon>
    </lineage>
</organism>
<feature type="compositionally biased region" description="Acidic residues" evidence="1">
    <location>
        <begin position="310"/>
        <end position="322"/>
    </location>
</feature>
<gene>
    <name evidence="2" type="ORF">O181_001366</name>
</gene>
<protein>
    <submittedName>
        <fullName evidence="2">Uncharacterized protein</fullName>
    </submittedName>
</protein>
<reference evidence="2" key="1">
    <citation type="submission" date="2021-03" db="EMBL/GenBank/DDBJ databases">
        <title>Draft genome sequence of rust myrtle Austropuccinia psidii MF-1, a brazilian biotype.</title>
        <authorList>
            <person name="Quecine M.C."/>
            <person name="Pachon D.M.R."/>
            <person name="Bonatelli M.L."/>
            <person name="Correr F.H."/>
            <person name="Franceschini L.M."/>
            <person name="Leite T.F."/>
            <person name="Margarido G.R.A."/>
            <person name="Almeida C.A."/>
            <person name="Ferrarezi J.A."/>
            <person name="Labate C.A."/>
        </authorList>
    </citation>
    <scope>NUCLEOTIDE SEQUENCE</scope>
    <source>
        <strain evidence="2">MF-1</strain>
    </source>
</reference>
<feature type="compositionally biased region" description="Basic and acidic residues" evidence="1">
    <location>
        <begin position="331"/>
        <end position="344"/>
    </location>
</feature>
<dbReference type="EMBL" id="AVOT02000197">
    <property type="protein sequence ID" value="MBW0461651.1"/>
    <property type="molecule type" value="Genomic_DNA"/>
</dbReference>
<name>A0A9Q3GCC2_9BASI</name>
<evidence type="ECO:0000256" key="1">
    <source>
        <dbReference type="SAM" id="MobiDB-lite"/>
    </source>
</evidence>
<evidence type="ECO:0000313" key="3">
    <source>
        <dbReference type="Proteomes" id="UP000765509"/>
    </source>
</evidence>
<comment type="caution">
    <text evidence="2">The sequence shown here is derived from an EMBL/GenBank/DDBJ whole genome shotgun (WGS) entry which is preliminary data.</text>
</comment>
<dbReference type="Proteomes" id="UP000765509">
    <property type="component" value="Unassembled WGS sequence"/>
</dbReference>
<dbReference type="AlphaFoldDB" id="A0A9Q3GCC2"/>
<keyword evidence="3" id="KW-1185">Reference proteome</keyword>
<feature type="region of interest" description="Disordered" evidence="1">
    <location>
        <begin position="310"/>
        <end position="344"/>
    </location>
</feature>
<sequence length="384" mass="45182">MNKIVKTLQEGHAKLSKASEENNELLNQVFEEQHHCKMDKECLDQDIKELFNVCHNMRSILDDPYHQEDIKSDASLVNMARSPSQYQDGENMSYSEKEDLKQLPEAPNVPSIPDYWITARLNTEFKGHASLWYIEMRELCGRRSWPWWKSQIIQNESNGTCIWKKTMSFENDKDSRDKDPYEWCLGQSKRLKAIGPQMNIQMGNHKPLTQMAGELENAVKCRLKQSFTLDDILNTLKYVRKRTNIGIYCRFWSSIFKEKQNFRVDFKAKCREKMAEVTKKKNTCHNCCSTDHYAINCLKAKKKFYAIEEVPEEESPTEDSETDSMGNAITEHSDHDHDSREEFLVEYQEETKMEIQDIQLEEGMPQDIAYKNLCKHKYKMQKHS</sequence>
<accession>A0A9Q3GCC2</accession>
<evidence type="ECO:0000313" key="2">
    <source>
        <dbReference type="EMBL" id="MBW0461651.1"/>
    </source>
</evidence>